<organism evidence="16 17">
    <name type="scientific">Monosporascus ibericus</name>
    <dbReference type="NCBI Taxonomy" id="155417"/>
    <lineage>
        <taxon>Eukaryota</taxon>
        <taxon>Fungi</taxon>
        <taxon>Dikarya</taxon>
        <taxon>Ascomycota</taxon>
        <taxon>Pezizomycotina</taxon>
        <taxon>Sordariomycetes</taxon>
        <taxon>Xylariomycetidae</taxon>
        <taxon>Xylariales</taxon>
        <taxon>Xylariales incertae sedis</taxon>
        <taxon>Monosporascus</taxon>
    </lineage>
</organism>
<keyword evidence="9 14" id="KW-0378">Hydrolase</keyword>
<accession>A0A4Q4TLK3</accession>
<dbReference type="AlphaFoldDB" id="A0A4Q4TLK3"/>
<protein>
    <recommendedName>
        <fullName evidence="14">Carboxypeptidase</fullName>
        <ecNumber evidence="14">3.4.16.-</ecNumber>
    </recommendedName>
</protein>
<proteinExistence type="inferred from homology"/>
<evidence type="ECO:0000256" key="1">
    <source>
        <dbReference type="ARBA" id="ARBA00001003"/>
    </source>
</evidence>
<comment type="subcellular location">
    <subcellularLocation>
        <location evidence="2">Cell membrane</location>
        <topology evidence="2">Lipid-anchor</topology>
        <topology evidence="2">GPI-anchor</topology>
    </subcellularLocation>
</comment>
<keyword evidence="4" id="KW-1003">Cell membrane</keyword>
<dbReference type="GO" id="GO:0000324">
    <property type="term" value="C:fungal-type vacuole"/>
    <property type="evidence" value="ECO:0007669"/>
    <property type="project" value="TreeGrafter"/>
</dbReference>
<sequence>MLRTGLRVAIGLSALATAQFPPAPENVTVLESKFGDGVRISYKEPGICETTPGVKSYAGYIHLPPGALADLDEDQDYSINTFFWFFEARENPENAPLTIWLNGGPGSSSMLGLFAENGPCFVDWDSNSTYLSEWAWNREVNMLFLDQPTQVGLSYDTLQNVTVNLATGETALLHDNDTIPEQNATLLVGTFPSQNQNNTTWGSRNAAIAMWHFAQTWFQEFPAYHPNDSRVSIATESYGGRYGPSFTAFFEEQNQKIENGTWQDSDGENYVINLDTLILINACIDRQVQWPSYPHIAYNNTYGIETVNETVYLEMVDAYEREGGCRDQINDCRELAVLYDPDNRGVNEAVNDVCYRAETFCTNNIRDRYLEVSGRNYYDIATVDPSPFPAPFYYGYLNQPHVQRALGVPVNFTQSSVTVTRAFRAIGDYPRPGWLEDLAFLLDNGIKVHLMYGDRDFACNWIGGEAVSLAINHTWAAAFAAAGYADIVVNDTYVGGQVRQHGNLSYSRVYQAGHEIPSYQPETAYRMFMRALFNKDIATGEVDTAANPDYATEGPPDTWGALSEDPPDPLGFCYVRDLGSMCTEAQMRSVLDGEATIVYSIVVDRNSTRLFPELLEGDGGGNTTVTPSPTSSSTASDTGSPSATESGTEPAPSNTGVAGHMGAGEHMQTALFLVVAVVFAHAILA</sequence>
<evidence type="ECO:0000313" key="16">
    <source>
        <dbReference type="EMBL" id="RYP07528.1"/>
    </source>
</evidence>
<evidence type="ECO:0000256" key="4">
    <source>
        <dbReference type="ARBA" id="ARBA00022475"/>
    </source>
</evidence>
<dbReference type="STRING" id="155417.A0A4Q4TLK3"/>
<dbReference type="InterPro" id="IPR029058">
    <property type="entry name" value="AB_hydrolase_fold"/>
</dbReference>
<evidence type="ECO:0000256" key="2">
    <source>
        <dbReference type="ARBA" id="ARBA00004609"/>
    </source>
</evidence>
<feature type="region of interest" description="Disordered" evidence="15">
    <location>
        <begin position="613"/>
        <end position="661"/>
    </location>
</feature>
<feature type="chain" id="PRO_5020925528" description="Carboxypeptidase" evidence="14">
    <location>
        <begin position="19"/>
        <end position="685"/>
    </location>
</feature>
<reference evidence="16 17" key="1">
    <citation type="submission" date="2018-06" db="EMBL/GenBank/DDBJ databases">
        <title>Complete Genomes of Monosporascus.</title>
        <authorList>
            <person name="Robinson A.J."/>
            <person name="Natvig D.O."/>
        </authorList>
    </citation>
    <scope>NUCLEOTIDE SEQUENCE [LARGE SCALE GENOMIC DNA]</scope>
    <source>
        <strain evidence="16 17">CBS 110550</strain>
    </source>
</reference>
<evidence type="ECO:0000256" key="10">
    <source>
        <dbReference type="ARBA" id="ARBA00023026"/>
    </source>
</evidence>
<comment type="caution">
    <text evidence="16">The sequence shown here is derived from an EMBL/GenBank/DDBJ whole genome shotgun (WGS) entry which is preliminary data.</text>
</comment>
<keyword evidence="5" id="KW-0472">Membrane</keyword>
<evidence type="ECO:0000256" key="15">
    <source>
        <dbReference type="SAM" id="MobiDB-lite"/>
    </source>
</evidence>
<comment type="catalytic activity">
    <reaction evidence="1">
        <text>Preferential release of a C-terminal arginine or lysine residue.</text>
        <dbReference type="EC" id="3.4.16.6"/>
    </reaction>
</comment>
<dbReference type="Proteomes" id="UP000293360">
    <property type="component" value="Unassembled WGS sequence"/>
</dbReference>
<dbReference type="EMBL" id="QJNU01000094">
    <property type="protein sequence ID" value="RYP07528.1"/>
    <property type="molecule type" value="Genomic_DNA"/>
</dbReference>
<dbReference type="GO" id="GO:0005886">
    <property type="term" value="C:plasma membrane"/>
    <property type="evidence" value="ECO:0007669"/>
    <property type="project" value="UniProtKB-SubCell"/>
</dbReference>
<dbReference type="PROSITE" id="PS00560">
    <property type="entry name" value="CARBOXYPEPT_SER_HIS"/>
    <property type="match status" value="1"/>
</dbReference>
<dbReference type="EC" id="3.4.16.-" evidence="14"/>
<dbReference type="SUPFAM" id="SSF53474">
    <property type="entry name" value="alpha/beta-Hydrolases"/>
    <property type="match status" value="1"/>
</dbReference>
<evidence type="ECO:0000256" key="6">
    <source>
        <dbReference type="ARBA" id="ARBA00022645"/>
    </source>
</evidence>
<feature type="compositionally biased region" description="Low complexity" evidence="15">
    <location>
        <begin position="623"/>
        <end position="644"/>
    </location>
</feature>
<keyword evidence="10" id="KW-0843">Virulence</keyword>
<evidence type="ECO:0000256" key="14">
    <source>
        <dbReference type="RuleBase" id="RU361156"/>
    </source>
</evidence>
<dbReference type="InterPro" id="IPR001563">
    <property type="entry name" value="Peptidase_S10"/>
</dbReference>
<evidence type="ECO:0000256" key="9">
    <source>
        <dbReference type="ARBA" id="ARBA00022801"/>
    </source>
</evidence>
<evidence type="ECO:0000256" key="5">
    <source>
        <dbReference type="ARBA" id="ARBA00022622"/>
    </source>
</evidence>
<evidence type="ECO:0000256" key="7">
    <source>
        <dbReference type="ARBA" id="ARBA00022670"/>
    </source>
</evidence>
<keyword evidence="8 14" id="KW-0732">Signal</keyword>
<keyword evidence="12" id="KW-0449">Lipoprotein</keyword>
<dbReference type="OrthoDB" id="443318at2759"/>
<feature type="compositionally biased region" description="Polar residues" evidence="15">
    <location>
        <begin position="645"/>
        <end position="656"/>
    </location>
</feature>
<dbReference type="PANTHER" id="PTHR11802">
    <property type="entry name" value="SERINE PROTEASE FAMILY S10 SERINE CARBOXYPEPTIDASE"/>
    <property type="match status" value="1"/>
</dbReference>
<evidence type="ECO:0000313" key="17">
    <source>
        <dbReference type="Proteomes" id="UP000293360"/>
    </source>
</evidence>
<dbReference type="GO" id="GO:0004185">
    <property type="term" value="F:serine-type carboxypeptidase activity"/>
    <property type="evidence" value="ECO:0007669"/>
    <property type="project" value="UniProtKB-UniRule"/>
</dbReference>
<comment type="similarity">
    <text evidence="3 14">Belongs to the peptidase S10 family.</text>
</comment>
<name>A0A4Q4TLK3_9PEZI</name>
<comment type="function">
    <text evidence="13">Extracellular serine carboxypeptidase that contributes to pathogenicity.</text>
</comment>
<keyword evidence="6 14" id="KW-0121">Carboxypeptidase</keyword>
<dbReference type="InterPro" id="IPR018202">
    <property type="entry name" value="Ser_caboxypep_ser_AS"/>
</dbReference>
<dbReference type="Gene3D" id="3.40.50.1820">
    <property type="entry name" value="alpha/beta hydrolase"/>
    <property type="match status" value="1"/>
</dbReference>
<keyword evidence="17" id="KW-1185">Reference proteome</keyword>
<evidence type="ECO:0000256" key="13">
    <source>
        <dbReference type="ARBA" id="ARBA00037356"/>
    </source>
</evidence>
<feature type="signal peptide" evidence="14">
    <location>
        <begin position="1"/>
        <end position="18"/>
    </location>
</feature>
<keyword evidence="5" id="KW-0336">GPI-anchor</keyword>
<dbReference type="GO" id="GO:0098552">
    <property type="term" value="C:side of membrane"/>
    <property type="evidence" value="ECO:0007669"/>
    <property type="project" value="UniProtKB-KW"/>
</dbReference>
<evidence type="ECO:0000256" key="11">
    <source>
        <dbReference type="ARBA" id="ARBA00023180"/>
    </source>
</evidence>
<dbReference type="InterPro" id="IPR033124">
    <property type="entry name" value="Ser_caboxypep_his_AS"/>
</dbReference>
<evidence type="ECO:0000256" key="3">
    <source>
        <dbReference type="ARBA" id="ARBA00009431"/>
    </source>
</evidence>
<keyword evidence="11" id="KW-0325">Glycoprotein</keyword>
<dbReference type="PRINTS" id="PR00724">
    <property type="entry name" value="CRBOXYPTASEC"/>
</dbReference>
<dbReference type="PANTHER" id="PTHR11802:SF189">
    <property type="entry name" value="CARBOXYPEPTIDASE"/>
    <property type="match status" value="1"/>
</dbReference>
<dbReference type="GO" id="GO:0006508">
    <property type="term" value="P:proteolysis"/>
    <property type="evidence" value="ECO:0007669"/>
    <property type="project" value="UniProtKB-KW"/>
</dbReference>
<keyword evidence="7 14" id="KW-0645">Protease</keyword>
<evidence type="ECO:0000256" key="12">
    <source>
        <dbReference type="ARBA" id="ARBA00023288"/>
    </source>
</evidence>
<dbReference type="PROSITE" id="PS00131">
    <property type="entry name" value="CARBOXYPEPT_SER_SER"/>
    <property type="match status" value="1"/>
</dbReference>
<gene>
    <name evidence="16" type="ORF">DL764_002457</name>
</gene>
<evidence type="ECO:0000256" key="8">
    <source>
        <dbReference type="ARBA" id="ARBA00022729"/>
    </source>
</evidence>
<dbReference type="Pfam" id="PF00450">
    <property type="entry name" value="Peptidase_S10"/>
    <property type="match status" value="1"/>
</dbReference>